<keyword evidence="6" id="KW-1185">Reference proteome</keyword>
<evidence type="ECO:0000256" key="2">
    <source>
        <dbReference type="ARBA" id="ARBA00022664"/>
    </source>
</evidence>
<evidence type="ECO:0000313" key="6">
    <source>
        <dbReference type="Proteomes" id="UP001303473"/>
    </source>
</evidence>
<evidence type="ECO:0000256" key="1">
    <source>
        <dbReference type="ARBA" id="ARBA00004123"/>
    </source>
</evidence>
<comment type="caution">
    <text evidence="5">The sequence shown here is derived from an EMBL/GenBank/DDBJ whole genome shotgun (WGS) entry which is preliminary data.</text>
</comment>
<dbReference type="InterPro" id="IPR011989">
    <property type="entry name" value="ARM-like"/>
</dbReference>
<dbReference type="InterPro" id="IPR021850">
    <property type="entry name" value="Symplekin/Pta1"/>
</dbReference>
<feature type="domain" description="Symplekin/Pta1 N-terminal" evidence="4">
    <location>
        <begin position="93"/>
        <end position="313"/>
    </location>
</feature>
<dbReference type="Pfam" id="PF11935">
    <property type="entry name" value="SYMPK_PTA1_N"/>
    <property type="match status" value="1"/>
</dbReference>
<dbReference type="InterPro" id="IPR032460">
    <property type="entry name" value="Symplekin/Pta1_N"/>
</dbReference>
<keyword evidence="2" id="KW-0507">mRNA processing</keyword>
<evidence type="ECO:0000259" key="4">
    <source>
        <dbReference type="Pfam" id="PF11935"/>
    </source>
</evidence>
<dbReference type="AlphaFoldDB" id="A0AAN6S0I9"/>
<dbReference type="PANTHER" id="PTHR15245">
    <property type="entry name" value="SYMPLEKIN-RELATED"/>
    <property type="match status" value="1"/>
</dbReference>
<evidence type="ECO:0000313" key="5">
    <source>
        <dbReference type="EMBL" id="KAK3936005.1"/>
    </source>
</evidence>
<keyword evidence="3" id="KW-0539">Nucleus</keyword>
<organism evidence="5 6">
    <name type="scientific">Diplogelasinospora grovesii</name>
    <dbReference type="NCBI Taxonomy" id="303347"/>
    <lineage>
        <taxon>Eukaryota</taxon>
        <taxon>Fungi</taxon>
        <taxon>Dikarya</taxon>
        <taxon>Ascomycota</taxon>
        <taxon>Pezizomycotina</taxon>
        <taxon>Sordariomycetes</taxon>
        <taxon>Sordariomycetidae</taxon>
        <taxon>Sordariales</taxon>
        <taxon>Diplogelasinosporaceae</taxon>
        <taxon>Diplogelasinospora</taxon>
    </lineage>
</organism>
<dbReference type="Proteomes" id="UP001303473">
    <property type="component" value="Unassembled WGS sequence"/>
</dbReference>
<dbReference type="EMBL" id="MU853898">
    <property type="protein sequence ID" value="KAK3936005.1"/>
    <property type="molecule type" value="Genomic_DNA"/>
</dbReference>
<proteinExistence type="predicted"/>
<comment type="subcellular location">
    <subcellularLocation>
        <location evidence="1">Nucleus</location>
    </subcellularLocation>
</comment>
<dbReference type="PANTHER" id="PTHR15245:SF20">
    <property type="entry name" value="SYMPLEKIN"/>
    <property type="match status" value="1"/>
</dbReference>
<accession>A0AAN6S0I9</accession>
<dbReference type="GO" id="GO:0006397">
    <property type="term" value="P:mRNA processing"/>
    <property type="evidence" value="ECO:0007669"/>
    <property type="project" value="UniProtKB-KW"/>
</dbReference>
<name>A0AAN6S0I9_9PEZI</name>
<gene>
    <name evidence="5" type="ORF">QBC46DRAFT_38730</name>
</gene>
<dbReference type="GO" id="GO:0005847">
    <property type="term" value="C:mRNA cleavage and polyadenylation specificity factor complex"/>
    <property type="evidence" value="ECO:0007669"/>
    <property type="project" value="TreeGrafter"/>
</dbReference>
<evidence type="ECO:0000256" key="3">
    <source>
        <dbReference type="ARBA" id="ARBA00023242"/>
    </source>
</evidence>
<sequence>MAAPAKPLTVNEQLQQLNAARKIVLENPAYYDKIVKGILPIIGPSSPVELRRWGAEFLAESLSTPALNSRGKENLTVAILETLRSLVESQTEDPLVLKASVMAAASAYPVVVRWIIHNAYHTESWEHMSAIKSRILRIWDGALTPIKICCIKFAQRVVLAQTASNNTEQKLNGLDVSLDKIPPNHQRLDPRYLEAEATGLLDRMLGTLQDNSSDVVLVDATLNALSVLIRTRPGTSNRILNAVLNFNPFTIANSSPMTSKTKVMIKSMEKTTRMLLIHLMKREPGHPMAQRIHQHIEKLMRSRAEVLDEAGRKRALADQAAAGYGDAKRQRVEVAATGVPQLQIQPLAPGPQSLAALFTLTTNPGLQAFDATQIPVAMASRISVKTLATIDQQILNQALMGIRNRLSAYKAGAVAAAAAAATAAAQPAVLNPDTAPLGIDEDDDDYEPDFYAAEDTEQILNKLDGPPPEEPPQDQNAETDTALTALATFKLPPPPSLDPEAVVKVGQIAAARVFGPLSTLEEPAVLRKPKAGINRLAASSYDRDSWLTLITRLATRSSAGLEDASSGIKPEEALDQSRMTLGTMIRELLYNYVLEDFRRRIETAVAWLCEEWYNDQITKRSKLDGPLHYEKCAQRLLDGFLPYLTAQDKILTRFLAEIPELSRALLGRLTALCRDPTTVQLALTSLLYLAMMRPPVREIALDTVQDIWIEFEDARPLAAKYLVKWRPGFIEAQTAAASAGSDGTPNAPAITA</sequence>
<reference evidence="6" key="1">
    <citation type="journal article" date="2023" name="Mol. Phylogenet. Evol.">
        <title>Genome-scale phylogeny and comparative genomics of the fungal order Sordariales.</title>
        <authorList>
            <person name="Hensen N."/>
            <person name="Bonometti L."/>
            <person name="Westerberg I."/>
            <person name="Brannstrom I.O."/>
            <person name="Guillou S."/>
            <person name="Cros-Aarteil S."/>
            <person name="Calhoun S."/>
            <person name="Haridas S."/>
            <person name="Kuo A."/>
            <person name="Mondo S."/>
            <person name="Pangilinan J."/>
            <person name="Riley R."/>
            <person name="LaButti K."/>
            <person name="Andreopoulos B."/>
            <person name="Lipzen A."/>
            <person name="Chen C."/>
            <person name="Yan M."/>
            <person name="Daum C."/>
            <person name="Ng V."/>
            <person name="Clum A."/>
            <person name="Steindorff A."/>
            <person name="Ohm R.A."/>
            <person name="Martin F."/>
            <person name="Silar P."/>
            <person name="Natvig D.O."/>
            <person name="Lalanne C."/>
            <person name="Gautier V."/>
            <person name="Ament-Velasquez S.L."/>
            <person name="Kruys A."/>
            <person name="Hutchinson M.I."/>
            <person name="Powell A.J."/>
            <person name="Barry K."/>
            <person name="Miller A.N."/>
            <person name="Grigoriev I.V."/>
            <person name="Debuchy R."/>
            <person name="Gladieux P."/>
            <person name="Hiltunen Thoren M."/>
            <person name="Johannesson H."/>
        </authorList>
    </citation>
    <scope>NUCLEOTIDE SEQUENCE [LARGE SCALE GENOMIC DNA]</scope>
    <source>
        <strain evidence="6">CBS 340.73</strain>
    </source>
</reference>
<protein>
    <recommendedName>
        <fullName evidence="4">Symplekin/Pta1 N-terminal domain-containing protein</fullName>
    </recommendedName>
</protein>
<dbReference type="Gene3D" id="1.25.10.10">
    <property type="entry name" value="Leucine-rich Repeat Variant"/>
    <property type="match status" value="1"/>
</dbReference>